<dbReference type="EMBL" id="CYKH01001250">
    <property type="protein sequence ID" value="CUG86167.1"/>
    <property type="molecule type" value="Genomic_DNA"/>
</dbReference>
<keyword evidence="2" id="KW-1185">Reference proteome</keyword>
<dbReference type="OrthoDB" id="10624230at2759"/>
<dbReference type="Proteomes" id="UP000051952">
    <property type="component" value="Unassembled WGS sequence"/>
</dbReference>
<reference evidence="2" key="1">
    <citation type="submission" date="2015-09" db="EMBL/GenBank/DDBJ databases">
        <authorList>
            <consortium name="Pathogen Informatics"/>
        </authorList>
    </citation>
    <scope>NUCLEOTIDE SEQUENCE [LARGE SCALE GENOMIC DNA]</scope>
    <source>
        <strain evidence="2">Lake Konstanz</strain>
    </source>
</reference>
<sequence>TQSLTANFGQAGSANHLMWTATVTVNCGSTLAFTPIGNAVVTGASTDALNFAFTLTSSAVCGSGPVPTPPPATPVPADQSGLFATVLQDPVTSAASVVVLNSNGSVISTSGLQWAFRWPLVEVSVDSNTQLIHIITYPESIGNATLYKLAYDLTLVSTEISSGLSYFDLEFSAGRNAFFGIAVTSSYGRELSRFTNFAAPVEYTPITALPYMWYVNASTIDPGTTRYFGLLNYFPGQVGWVPEQQLAVGSFADMRSAGTQFLALSSNATTARTTQIRFISWSEPTATLYGLANSNDNCVLVSIDPNTAVYTELIAYSNCVAEPMLASSSKPELYAFLSVGIGRILVRFDVSSPQASVELLQLYTDGFVVAAVARLS</sequence>
<accession>A0A0S4J7N6</accession>
<protein>
    <submittedName>
        <fullName evidence="1">Uncharacterized protein</fullName>
    </submittedName>
</protein>
<feature type="non-terminal residue" evidence="1">
    <location>
        <position position="1"/>
    </location>
</feature>
<organism evidence="1 2">
    <name type="scientific">Bodo saltans</name>
    <name type="common">Flagellated protozoan</name>
    <dbReference type="NCBI Taxonomy" id="75058"/>
    <lineage>
        <taxon>Eukaryota</taxon>
        <taxon>Discoba</taxon>
        <taxon>Euglenozoa</taxon>
        <taxon>Kinetoplastea</taxon>
        <taxon>Metakinetoplastina</taxon>
        <taxon>Eubodonida</taxon>
        <taxon>Bodonidae</taxon>
        <taxon>Bodo</taxon>
    </lineage>
</organism>
<evidence type="ECO:0000313" key="1">
    <source>
        <dbReference type="EMBL" id="CUG86167.1"/>
    </source>
</evidence>
<name>A0A0S4J7N6_BODSA</name>
<dbReference type="VEuPathDB" id="TriTrypDB:BSAL_91860"/>
<proteinExistence type="predicted"/>
<evidence type="ECO:0000313" key="2">
    <source>
        <dbReference type="Proteomes" id="UP000051952"/>
    </source>
</evidence>
<gene>
    <name evidence="1" type="ORF">BSAL_91860</name>
</gene>
<dbReference type="AlphaFoldDB" id="A0A0S4J7N6"/>